<keyword evidence="2" id="KW-1185">Reference proteome</keyword>
<proteinExistence type="predicted"/>
<accession>A0A2H3KSC2</accession>
<dbReference type="AlphaFoldDB" id="A0A2H3KSC2"/>
<gene>
    <name evidence="1" type="ORF">A9Q02_21715</name>
</gene>
<reference evidence="1 2" key="1">
    <citation type="submission" date="2016-05" db="EMBL/GenBank/DDBJ databases">
        <authorList>
            <person name="Lavstsen T."/>
            <person name="Jespersen J.S."/>
        </authorList>
    </citation>
    <scope>NUCLEOTIDE SEQUENCE [LARGE SCALE GENOMIC DNA]</scope>
    <source>
        <strain evidence="1 2">B7-9</strain>
    </source>
</reference>
<protein>
    <submittedName>
        <fullName evidence="1">Uncharacterized protein</fullName>
    </submittedName>
</protein>
<dbReference type="EMBL" id="LYXE01000040">
    <property type="protein sequence ID" value="PDW00520.1"/>
    <property type="molecule type" value="Genomic_DNA"/>
</dbReference>
<evidence type="ECO:0000313" key="1">
    <source>
        <dbReference type="EMBL" id="PDW00520.1"/>
    </source>
</evidence>
<organism evidence="1 2">
    <name type="scientific">Candidatus Chloroploca asiatica</name>
    <dbReference type="NCBI Taxonomy" id="1506545"/>
    <lineage>
        <taxon>Bacteria</taxon>
        <taxon>Bacillati</taxon>
        <taxon>Chloroflexota</taxon>
        <taxon>Chloroflexia</taxon>
        <taxon>Chloroflexales</taxon>
        <taxon>Chloroflexineae</taxon>
        <taxon>Oscillochloridaceae</taxon>
        <taxon>Candidatus Chloroploca</taxon>
    </lineage>
</organism>
<sequence>MGEKLTPRQEMAAERLMEDEGLTGDLLDVQAAPLIRWATEAAVKVAVPEASEEEEEAGLRAIAQAVRQVARSAGAEGDPDRLVALAEAALAALRPERRVRRVRGAPARFRAPRGRWRAGS</sequence>
<name>A0A2H3KSC2_9CHLR</name>
<dbReference type="OrthoDB" id="167013at2"/>
<comment type="caution">
    <text evidence="1">The sequence shown here is derived from an EMBL/GenBank/DDBJ whole genome shotgun (WGS) entry which is preliminary data.</text>
</comment>
<evidence type="ECO:0000313" key="2">
    <source>
        <dbReference type="Proteomes" id="UP000220922"/>
    </source>
</evidence>
<dbReference type="Proteomes" id="UP000220922">
    <property type="component" value="Unassembled WGS sequence"/>
</dbReference>
<dbReference type="RefSeq" id="WP_097650962.1">
    <property type="nucleotide sequence ID" value="NZ_LYXE01000040.1"/>
</dbReference>